<evidence type="ECO:0000259" key="1">
    <source>
        <dbReference type="SMART" id="SM00507"/>
    </source>
</evidence>
<keyword evidence="3" id="KW-1185">Reference proteome</keyword>
<dbReference type="Pfam" id="PF01844">
    <property type="entry name" value="HNH"/>
    <property type="match status" value="1"/>
</dbReference>
<dbReference type="Proteomes" id="UP000000756">
    <property type="component" value="Chromosome"/>
</dbReference>
<dbReference type="PATRIC" id="fig|380703.7.peg.1635"/>
<dbReference type="SMART" id="SM00507">
    <property type="entry name" value="HNHc"/>
    <property type="match status" value="1"/>
</dbReference>
<dbReference type="AlphaFoldDB" id="A0KIQ7"/>
<dbReference type="REBASE" id="14077">
    <property type="entry name" value="AhyTMcrBP"/>
</dbReference>
<reference evidence="2 3" key="1">
    <citation type="journal article" date="2006" name="J. Bacteriol.">
        <title>Genome sequence of Aeromonas hydrophila ATCC 7966T: jack of all trades.</title>
        <authorList>
            <person name="Seshadri R."/>
            <person name="Joseph S.W."/>
            <person name="Chopra A.K."/>
            <person name="Sha J."/>
            <person name="Shaw J."/>
            <person name="Graf J."/>
            <person name="Haft D."/>
            <person name="Wu M."/>
            <person name="Ren Q."/>
            <person name="Rosovitz M.J."/>
            <person name="Madupu R."/>
            <person name="Tallon L."/>
            <person name="Kim M."/>
            <person name="Jin S."/>
            <person name="Vuong H."/>
            <person name="Stine O.C."/>
            <person name="Ali A."/>
            <person name="Horneman A.J."/>
            <person name="Heidelberg J.F."/>
        </authorList>
    </citation>
    <scope>NUCLEOTIDE SEQUENCE [LARGE SCALE GENOMIC DNA]</scope>
    <source>
        <strain evidence="3">ATCC 7966 / DSM 30187 / BCRC 13018 / CCUG 14551 / JCM 1027 / KCTC 2358 / NCIMB 9240 / NCTC 8049</strain>
    </source>
</reference>
<name>A0KIQ7_AERHH</name>
<dbReference type="EnsemblBacteria" id="ABK39150">
    <property type="protein sequence ID" value="ABK39150"/>
    <property type="gene ID" value="AHA_1622"/>
</dbReference>
<gene>
    <name evidence="2" type="ordered locus">AHA_1622</name>
</gene>
<organism evidence="2 3">
    <name type="scientific">Aeromonas hydrophila subsp. hydrophila (strain ATCC 7966 / DSM 30187 / BCRC 13018 / CCUG 14551 / JCM 1027 / KCTC 2358 / NCIMB 9240 / NCTC 8049)</name>
    <dbReference type="NCBI Taxonomy" id="380703"/>
    <lineage>
        <taxon>Bacteria</taxon>
        <taxon>Pseudomonadati</taxon>
        <taxon>Pseudomonadota</taxon>
        <taxon>Gammaproteobacteria</taxon>
        <taxon>Aeromonadales</taxon>
        <taxon>Aeromonadaceae</taxon>
        <taxon>Aeromonas</taxon>
    </lineage>
</organism>
<sequence length="246" mass="27794">MGPSRSCRGSRRPRNSVEEPVLRDTWTEEELRATVSAYLAMRTMEQNGIPFVKKRYYTELANQFGRTEKAFEYRMQNISYICALLGRTWVSGLKPAKNVGPHNAPIIERLLCELDGQPYTGKAAFEHQVSRYKIKPTLPMPIGIQEPQQRYGANTSYGRDPKVKAWVLMTAVGRCESCAQPAPFHATTGDAFLEVHHLRTLAEGGSDTISNTVALCPNCHRELHYGVNQAQKREALYQALPRLVRE</sequence>
<protein>
    <submittedName>
        <fullName evidence="2">Probable 5-methylcytosine-specific restriction enzyme A</fullName>
    </submittedName>
</protein>
<dbReference type="OrthoDB" id="9802640at2"/>
<evidence type="ECO:0000313" key="3">
    <source>
        <dbReference type="Proteomes" id="UP000000756"/>
    </source>
</evidence>
<dbReference type="Gene3D" id="1.10.30.50">
    <property type="match status" value="1"/>
</dbReference>
<dbReference type="STRING" id="380703.AHA_1622"/>
<dbReference type="GO" id="GO:0003676">
    <property type="term" value="F:nucleic acid binding"/>
    <property type="evidence" value="ECO:0007669"/>
    <property type="project" value="InterPro"/>
</dbReference>
<proteinExistence type="predicted"/>
<dbReference type="InterPro" id="IPR003615">
    <property type="entry name" value="HNH_nuc"/>
</dbReference>
<dbReference type="HOGENOM" id="CLU_072764_0_0_6"/>
<dbReference type="EMBL" id="CP000462">
    <property type="protein sequence ID" value="ABK39150.1"/>
    <property type="molecule type" value="Genomic_DNA"/>
</dbReference>
<accession>A0KIQ7</accession>
<dbReference type="InterPro" id="IPR002711">
    <property type="entry name" value="HNH"/>
</dbReference>
<dbReference type="CDD" id="cd00085">
    <property type="entry name" value="HNHc"/>
    <property type="match status" value="1"/>
</dbReference>
<dbReference type="KEGG" id="aha:AHA_1622"/>
<evidence type="ECO:0000313" key="2">
    <source>
        <dbReference type="EMBL" id="ABK39150.1"/>
    </source>
</evidence>
<dbReference type="GO" id="GO:0008270">
    <property type="term" value="F:zinc ion binding"/>
    <property type="evidence" value="ECO:0007669"/>
    <property type="project" value="InterPro"/>
</dbReference>
<feature type="domain" description="HNH nuclease" evidence="1">
    <location>
        <begin position="162"/>
        <end position="221"/>
    </location>
</feature>
<dbReference type="eggNOG" id="COG1403">
    <property type="taxonomic scope" value="Bacteria"/>
</dbReference>
<dbReference type="GO" id="GO:0004519">
    <property type="term" value="F:endonuclease activity"/>
    <property type="evidence" value="ECO:0007669"/>
    <property type="project" value="InterPro"/>
</dbReference>